<feature type="transmembrane region" description="Helical" evidence="8">
    <location>
        <begin position="12"/>
        <end position="30"/>
    </location>
</feature>
<evidence type="ECO:0000256" key="8">
    <source>
        <dbReference type="SAM" id="Phobius"/>
    </source>
</evidence>
<feature type="domain" description="Citrate transporter-like" evidence="9">
    <location>
        <begin position="37"/>
        <end position="360"/>
    </location>
</feature>
<evidence type="ECO:0000313" key="10">
    <source>
        <dbReference type="EMBL" id="RFP79228.1"/>
    </source>
</evidence>
<evidence type="ECO:0000256" key="2">
    <source>
        <dbReference type="ARBA" id="ARBA00009843"/>
    </source>
</evidence>
<dbReference type="EMBL" id="QVLS01000005">
    <property type="protein sequence ID" value="RFP79228.1"/>
    <property type="molecule type" value="Genomic_DNA"/>
</dbReference>
<keyword evidence="6 8" id="KW-1133">Transmembrane helix</keyword>
<evidence type="ECO:0000259" key="9">
    <source>
        <dbReference type="Pfam" id="PF03600"/>
    </source>
</evidence>
<evidence type="ECO:0000256" key="6">
    <source>
        <dbReference type="ARBA" id="ARBA00022989"/>
    </source>
</evidence>
<evidence type="ECO:0000256" key="7">
    <source>
        <dbReference type="ARBA" id="ARBA00023136"/>
    </source>
</evidence>
<feature type="transmembrane region" description="Helical" evidence="8">
    <location>
        <begin position="42"/>
        <end position="65"/>
    </location>
</feature>
<feature type="transmembrane region" description="Helical" evidence="8">
    <location>
        <begin position="71"/>
        <end position="92"/>
    </location>
</feature>
<comment type="similarity">
    <text evidence="2">Belongs to the CitM (TC 2.A.11) transporter family.</text>
</comment>
<keyword evidence="7 8" id="KW-0472">Membrane</keyword>
<feature type="transmembrane region" description="Helical" evidence="8">
    <location>
        <begin position="393"/>
        <end position="412"/>
    </location>
</feature>
<dbReference type="PANTHER" id="PTHR43302:SF5">
    <property type="entry name" value="TRANSPORTER ARSB-RELATED"/>
    <property type="match status" value="1"/>
</dbReference>
<dbReference type="RefSeq" id="WP_116958696.1">
    <property type="nucleotide sequence ID" value="NZ_QVLS01000005.1"/>
</dbReference>
<proteinExistence type="inferred from homology"/>
<dbReference type="PANTHER" id="PTHR43302">
    <property type="entry name" value="TRANSPORTER ARSB-RELATED"/>
    <property type="match status" value="1"/>
</dbReference>
<evidence type="ECO:0000256" key="5">
    <source>
        <dbReference type="ARBA" id="ARBA00022692"/>
    </source>
</evidence>
<dbReference type="InterPro" id="IPR004680">
    <property type="entry name" value="Cit_transptr-like_dom"/>
</dbReference>
<feature type="transmembrane region" description="Helical" evidence="8">
    <location>
        <begin position="187"/>
        <end position="209"/>
    </location>
</feature>
<evidence type="ECO:0000256" key="4">
    <source>
        <dbReference type="ARBA" id="ARBA00022475"/>
    </source>
</evidence>
<feature type="transmembrane region" description="Helical" evidence="8">
    <location>
        <begin position="322"/>
        <end position="343"/>
    </location>
</feature>
<feature type="transmembrane region" description="Helical" evidence="8">
    <location>
        <begin position="104"/>
        <end position="134"/>
    </location>
</feature>
<feature type="transmembrane region" description="Helical" evidence="8">
    <location>
        <begin position="146"/>
        <end position="166"/>
    </location>
</feature>
<keyword evidence="3" id="KW-0813">Transport</keyword>
<dbReference type="AlphaFoldDB" id="A0A372EJZ7"/>
<sequence length="416" mass="43685">MPSNDPLLNAATDWAVIAIFGVVYLGMFLGGLPRLRLDRSGVALLGAIAVIAVSGMGVVEAAQAIDLPTILLLFAFMVISAQMRLGGFYATLTQRVGALPLSDNALLAALIAVAAALSAVFSNDVVCLAMTPIVARLCLRRGANPLPFLIGLACAANIGSAATLIGNPQNMLIGSVLRLDFAGYARAAGVPVLISLVLLWGWLVCVPHVRVEPLPATDRRSSDPPLDMWQTTKGLVVAGALMGLFLFRDGPHEVMALVGAALLLLSRRLASAEFLRLVDWPLLILFMGLFVVNHAFERTGLSAQAVAWLAGQGVRLTDPGPLMVVGVVLSNLVSNVPAVMLLLPHLSGEPGAGVLLALATTFAGNLLLVGSIANLIVVDLARAQGIVIDWRRHAVVGTPVTLLSLGVIWIWLRWGA</sequence>
<dbReference type="GO" id="GO:0005886">
    <property type="term" value="C:plasma membrane"/>
    <property type="evidence" value="ECO:0007669"/>
    <property type="project" value="UniProtKB-SubCell"/>
</dbReference>
<reference evidence="10 11" key="1">
    <citation type="submission" date="2018-08" db="EMBL/GenBank/DDBJ databases">
        <title>Hydrogenophaga sp. LA-38 isolated from sludge.</title>
        <authorList>
            <person name="Im W.-T."/>
        </authorList>
    </citation>
    <scope>NUCLEOTIDE SEQUENCE [LARGE SCALE GENOMIC DNA]</scope>
    <source>
        <strain evidence="10 11">LA-38</strain>
    </source>
</reference>
<comment type="caution">
    <text evidence="10">The sequence shown here is derived from an EMBL/GenBank/DDBJ whole genome shotgun (WGS) entry which is preliminary data.</text>
</comment>
<evidence type="ECO:0000256" key="1">
    <source>
        <dbReference type="ARBA" id="ARBA00004651"/>
    </source>
</evidence>
<comment type="subcellular location">
    <subcellularLocation>
        <location evidence="1">Cell membrane</location>
        <topology evidence="1">Multi-pass membrane protein</topology>
    </subcellularLocation>
</comment>
<dbReference type="PRINTS" id="PR00758">
    <property type="entry name" value="ARSENICPUMP"/>
</dbReference>
<dbReference type="InterPro" id="IPR000802">
    <property type="entry name" value="Arsenical_pump_ArsB"/>
</dbReference>
<keyword evidence="4" id="KW-1003">Cell membrane</keyword>
<feature type="transmembrane region" description="Helical" evidence="8">
    <location>
        <begin position="355"/>
        <end position="381"/>
    </location>
</feature>
<evidence type="ECO:0000313" key="11">
    <source>
        <dbReference type="Proteomes" id="UP000261931"/>
    </source>
</evidence>
<dbReference type="GO" id="GO:0015105">
    <property type="term" value="F:arsenite transmembrane transporter activity"/>
    <property type="evidence" value="ECO:0007669"/>
    <property type="project" value="InterPro"/>
</dbReference>
<protein>
    <submittedName>
        <fullName evidence="10">Anion transporter</fullName>
    </submittedName>
</protein>
<organism evidence="10 11">
    <name type="scientific">Hydrogenophaga borbori</name>
    <dbReference type="NCBI Taxonomy" id="2294117"/>
    <lineage>
        <taxon>Bacteria</taxon>
        <taxon>Pseudomonadati</taxon>
        <taxon>Pseudomonadota</taxon>
        <taxon>Betaproteobacteria</taxon>
        <taxon>Burkholderiales</taxon>
        <taxon>Comamonadaceae</taxon>
        <taxon>Hydrogenophaga</taxon>
    </lineage>
</organism>
<dbReference type="Proteomes" id="UP000261931">
    <property type="component" value="Unassembled WGS sequence"/>
</dbReference>
<dbReference type="Pfam" id="PF03600">
    <property type="entry name" value="CitMHS"/>
    <property type="match status" value="1"/>
</dbReference>
<evidence type="ECO:0000256" key="3">
    <source>
        <dbReference type="ARBA" id="ARBA00022448"/>
    </source>
</evidence>
<name>A0A372EJZ7_9BURK</name>
<accession>A0A372EJZ7</accession>
<keyword evidence="5 8" id="KW-0812">Transmembrane</keyword>
<keyword evidence="11" id="KW-1185">Reference proteome</keyword>
<gene>
    <name evidence="10" type="ORF">DY262_09610</name>
</gene>